<dbReference type="AlphaFoldDB" id="A0AAV8SNV2"/>
<gene>
    <name evidence="3" type="ORF">K2173_025630</name>
</gene>
<evidence type="ECO:0000313" key="4">
    <source>
        <dbReference type="Proteomes" id="UP001159364"/>
    </source>
</evidence>
<dbReference type="PANTHER" id="PTHR37198">
    <property type="entry name" value="NUCLEOLIN"/>
    <property type="match status" value="1"/>
</dbReference>
<feature type="transmembrane region" description="Helical" evidence="2">
    <location>
        <begin position="26"/>
        <end position="44"/>
    </location>
</feature>
<keyword evidence="2" id="KW-0472">Membrane</keyword>
<sequence>MEDSESEWLGECSGNGNWILKKGLTYGKRILVAGFVITSAPIILPPLVVISAIGVACSVPYGLFLASYACTKKIMSKLLPCPTSPPLFLENGLRSDDDGEELRAKDESNYMEEQGMLLEETKGEARVKKLVDGNNEIVDENRYDEHVDRHLDNEDERSLQEIEMKVEGIKEKDLLIEESQVGDGEASAISIEIAGGGNQAKLEEAPIEPNVVVELYKGHSDYEQDDELVIGRGSLLEKIRDEGKHESQVKEYIYSVNNISRSSNDKDQGDNRDDKGVKLPSAPILQKYVASEDGVVSDHRHANNILTKELRNGKDKSNMLSGIRESDHLAGTVNQDLQMNKEIGVTKSSNLDVRETADESGLDLFDPKNAANLQCSKDDARETADESGIDLFDPKNAANLQCCKDDARETADESGLDLFDPKNAANLQCSKDDETFQGAKQLEDNAIDSLEVTLPVRVQGSEPVALYSEEMIWEQINAMRVIVGYTAAPHKTCTEELKALYVFTGIEPSSLFKEQSDLVEANDKLRFLMSIIGVK</sequence>
<keyword evidence="2" id="KW-0812">Transmembrane</keyword>
<comment type="caution">
    <text evidence="3">The sequence shown here is derived from an EMBL/GenBank/DDBJ whole genome shotgun (WGS) entry which is preliminary data.</text>
</comment>
<accession>A0AAV8SNV2</accession>
<proteinExistence type="predicted"/>
<evidence type="ECO:0000256" key="1">
    <source>
        <dbReference type="SAM" id="MobiDB-lite"/>
    </source>
</evidence>
<dbReference type="EMBL" id="JAIWQS010000010">
    <property type="protein sequence ID" value="KAJ8753639.1"/>
    <property type="molecule type" value="Genomic_DNA"/>
</dbReference>
<keyword evidence="4" id="KW-1185">Reference proteome</keyword>
<name>A0AAV8SNV2_9ROSI</name>
<feature type="compositionally biased region" description="Basic and acidic residues" evidence="1">
    <location>
        <begin position="263"/>
        <end position="277"/>
    </location>
</feature>
<evidence type="ECO:0000256" key="2">
    <source>
        <dbReference type="SAM" id="Phobius"/>
    </source>
</evidence>
<keyword evidence="2" id="KW-1133">Transmembrane helix</keyword>
<dbReference type="PANTHER" id="PTHR37198:SF1">
    <property type="entry name" value="NUCLEOLIN"/>
    <property type="match status" value="1"/>
</dbReference>
<feature type="region of interest" description="Disordered" evidence="1">
    <location>
        <begin position="260"/>
        <end position="279"/>
    </location>
</feature>
<organism evidence="3 4">
    <name type="scientific">Erythroxylum novogranatense</name>
    <dbReference type="NCBI Taxonomy" id="1862640"/>
    <lineage>
        <taxon>Eukaryota</taxon>
        <taxon>Viridiplantae</taxon>
        <taxon>Streptophyta</taxon>
        <taxon>Embryophyta</taxon>
        <taxon>Tracheophyta</taxon>
        <taxon>Spermatophyta</taxon>
        <taxon>Magnoliopsida</taxon>
        <taxon>eudicotyledons</taxon>
        <taxon>Gunneridae</taxon>
        <taxon>Pentapetalae</taxon>
        <taxon>rosids</taxon>
        <taxon>fabids</taxon>
        <taxon>Malpighiales</taxon>
        <taxon>Erythroxylaceae</taxon>
        <taxon>Erythroxylum</taxon>
    </lineage>
</organism>
<reference evidence="3 4" key="1">
    <citation type="submission" date="2021-09" db="EMBL/GenBank/DDBJ databases">
        <title>Genomic insights and catalytic innovation underlie evolution of tropane alkaloids biosynthesis.</title>
        <authorList>
            <person name="Wang Y.-J."/>
            <person name="Tian T."/>
            <person name="Huang J.-P."/>
            <person name="Huang S.-X."/>
        </authorList>
    </citation>
    <scope>NUCLEOTIDE SEQUENCE [LARGE SCALE GENOMIC DNA]</scope>
    <source>
        <strain evidence="3">KIB-2018</strain>
        <tissue evidence="3">Leaf</tissue>
    </source>
</reference>
<dbReference type="Proteomes" id="UP001159364">
    <property type="component" value="Linkage Group LG10"/>
</dbReference>
<evidence type="ECO:0000313" key="3">
    <source>
        <dbReference type="EMBL" id="KAJ8753639.1"/>
    </source>
</evidence>
<protein>
    <submittedName>
        <fullName evidence="3">Uncharacterized protein</fullName>
    </submittedName>
</protein>